<dbReference type="SUPFAM" id="SSF46785">
    <property type="entry name" value="Winged helix' DNA-binding domain"/>
    <property type="match status" value="1"/>
</dbReference>
<dbReference type="RefSeq" id="WP_072728051.1">
    <property type="nucleotide sequence ID" value="NZ_MOHC01000013.1"/>
</dbReference>
<accession>A0AAP7NXJ2</accession>
<reference evidence="6 7" key="1">
    <citation type="submission" date="2016-10" db="EMBL/GenBank/DDBJ databases">
        <title>Comprehensive resistome analysis reveals the prevalence of NDM and MCR-1 in Chinese poultry production.</title>
        <authorList>
            <person name="Wang Y."/>
            <person name="Zhang R."/>
            <person name="Li J."/>
            <person name="Wu Z."/>
            <person name="Wenjuan Y."/>
            <person name="Schwarz S."/>
            <person name="Tyrrell J."/>
            <person name="Zheng Y."/>
            <person name="Wang S."/>
            <person name="Shen Z."/>
            <person name="Liu Z."/>
            <person name="Lei L."/>
            <person name="Li M."/>
            <person name="Zhang Q."/>
            <person name="Wu C."/>
            <person name="Zhang Q."/>
            <person name="Wu Y."/>
            <person name="Walsh T."/>
            <person name="Shen J."/>
        </authorList>
    </citation>
    <scope>NUCLEOTIDE SEQUENCE [LARGE SCALE GENOMIC DNA]</scope>
    <source>
        <strain evidence="6 7">574</strain>
    </source>
</reference>
<dbReference type="GO" id="GO:0003700">
    <property type="term" value="F:DNA-binding transcription factor activity"/>
    <property type="evidence" value="ECO:0007669"/>
    <property type="project" value="InterPro"/>
</dbReference>
<comment type="similarity">
    <text evidence="1">Belongs to the LysR transcriptional regulatory family.</text>
</comment>
<dbReference type="Gene3D" id="1.10.10.10">
    <property type="entry name" value="Winged helix-like DNA-binding domain superfamily/Winged helix DNA-binding domain"/>
    <property type="match status" value="1"/>
</dbReference>
<dbReference type="AlphaFoldDB" id="A0AAP7NXJ2"/>
<sequence length="222" mass="24614">MKREEIADLMAFVVVAEERSFTRAAARLSMAQSALSQIVRRIEERLGLRLLTRTTRSVVPTEAGEHLLSVLGPMLHDIDSALASLSELQNRPSGTIRITTVEHAAKTILLPAMRTFLKSHPEIDIQLTIDYGLTDVVSERFDAGVRLGGEMDKDMIAIRIGPDIPMAIVGSPDYFSRRSVPTSVSQLIDHQAINLYLPTSGTANRWRLIRGGREVLMNPLMI</sequence>
<evidence type="ECO:0000256" key="2">
    <source>
        <dbReference type="ARBA" id="ARBA00023015"/>
    </source>
</evidence>
<dbReference type="EMBL" id="MOHC01000013">
    <property type="protein sequence ID" value="OJN39001.1"/>
    <property type="molecule type" value="Genomic_DNA"/>
</dbReference>
<comment type="caution">
    <text evidence="6">The sequence shown here is derived from an EMBL/GenBank/DDBJ whole genome shotgun (WGS) entry which is preliminary data.</text>
</comment>
<dbReference type="SUPFAM" id="SSF53850">
    <property type="entry name" value="Periplasmic binding protein-like II"/>
    <property type="match status" value="1"/>
</dbReference>
<dbReference type="InterPro" id="IPR005119">
    <property type="entry name" value="LysR_subst-bd"/>
</dbReference>
<evidence type="ECO:0000256" key="3">
    <source>
        <dbReference type="ARBA" id="ARBA00023125"/>
    </source>
</evidence>
<evidence type="ECO:0000313" key="6">
    <source>
        <dbReference type="EMBL" id="OJN39001.1"/>
    </source>
</evidence>
<proteinExistence type="inferred from homology"/>
<name>A0AAP7NXJ2_ECOLX</name>
<dbReference type="InterPro" id="IPR036388">
    <property type="entry name" value="WH-like_DNA-bd_sf"/>
</dbReference>
<dbReference type="GO" id="GO:0006351">
    <property type="term" value="P:DNA-templated transcription"/>
    <property type="evidence" value="ECO:0007669"/>
    <property type="project" value="TreeGrafter"/>
</dbReference>
<dbReference type="PANTHER" id="PTHR30537">
    <property type="entry name" value="HTH-TYPE TRANSCRIPTIONAL REGULATOR"/>
    <property type="match status" value="1"/>
</dbReference>
<keyword evidence="3" id="KW-0238">DNA-binding</keyword>
<keyword evidence="4" id="KW-0804">Transcription</keyword>
<dbReference type="InterPro" id="IPR000847">
    <property type="entry name" value="LysR_HTH_N"/>
</dbReference>
<dbReference type="PROSITE" id="PS50931">
    <property type="entry name" value="HTH_LYSR"/>
    <property type="match status" value="1"/>
</dbReference>
<keyword evidence="2" id="KW-0805">Transcription regulation</keyword>
<dbReference type="Gene3D" id="3.40.190.290">
    <property type="match status" value="1"/>
</dbReference>
<feature type="non-terminal residue" evidence="6">
    <location>
        <position position="222"/>
    </location>
</feature>
<dbReference type="InterPro" id="IPR036390">
    <property type="entry name" value="WH_DNA-bd_sf"/>
</dbReference>
<dbReference type="Proteomes" id="UP000184077">
    <property type="component" value="Unassembled WGS sequence"/>
</dbReference>
<evidence type="ECO:0000256" key="4">
    <source>
        <dbReference type="ARBA" id="ARBA00023163"/>
    </source>
</evidence>
<dbReference type="FunFam" id="1.10.10.10:FF:000001">
    <property type="entry name" value="LysR family transcriptional regulator"/>
    <property type="match status" value="1"/>
</dbReference>
<evidence type="ECO:0000256" key="1">
    <source>
        <dbReference type="ARBA" id="ARBA00009437"/>
    </source>
</evidence>
<gene>
    <name evidence="6" type="ORF">BK300_09040</name>
</gene>
<dbReference type="Pfam" id="PF00126">
    <property type="entry name" value="HTH_1"/>
    <property type="match status" value="1"/>
</dbReference>
<protein>
    <submittedName>
        <fullName evidence="6">LysR family transcriptional regulator</fullName>
    </submittedName>
</protein>
<dbReference type="Pfam" id="PF03466">
    <property type="entry name" value="LysR_substrate"/>
    <property type="match status" value="1"/>
</dbReference>
<dbReference type="PANTHER" id="PTHR30537:SF1">
    <property type="entry name" value="HTH-TYPE TRANSCRIPTIONAL REGULATOR PGRR"/>
    <property type="match status" value="1"/>
</dbReference>
<feature type="domain" description="HTH lysR-type" evidence="5">
    <location>
        <begin position="4"/>
        <end position="61"/>
    </location>
</feature>
<evidence type="ECO:0000259" key="5">
    <source>
        <dbReference type="PROSITE" id="PS50931"/>
    </source>
</evidence>
<dbReference type="PRINTS" id="PR00039">
    <property type="entry name" value="HTHLYSR"/>
</dbReference>
<evidence type="ECO:0000313" key="7">
    <source>
        <dbReference type="Proteomes" id="UP000184077"/>
    </source>
</evidence>
<dbReference type="InterPro" id="IPR058163">
    <property type="entry name" value="LysR-type_TF_proteobact-type"/>
</dbReference>
<organism evidence="6 7">
    <name type="scientific">Escherichia coli</name>
    <dbReference type="NCBI Taxonomy" id="562"/>
    <lineage>
        <taxon>Bacteria</taxon>
        <taxon>Pseudomonadati</taxon>
        <taxon>Pseudomonadota</taxon>
        <taxon>Gammaproteobacteria</taxon>
        <taxon>Enterobacterales</taxon>
        <taxon>Enterobacteriaceae</taxon>
        <taxon>Escherichia</taxon>
    </lineage>
</organism>
<dbReference type="GO" id="GO:0043565">
    <property type="term" value="F:sequence-specific DNA binding"/>
    <property type="evidence" value="ECO:0007669"/>
    <property type="project" value="TreeGrafter"/>
</dbReference>